<dbReference type="Gene3D" id="2.40.50.100">
    <property type="match status" value="1"/>
</dbReference>
<dbReference type="InterPro" id="IPR058637">
    <property type="entry name" value="YknX-like_C"/>
</dbReference>
<evidence type="ECO:0000256" key="1">
    <source>
        <dbReference type="ARBA" id="ARBA00009477"/>
    </source>
</evidence>
<organism evidence="6 7">
    <name type="scientific">Spirosoma flavum</name>
    <dbReference type="NCBI Taxonomy" id="2048557"/>
    <lineage>
        <taxon>Bacteria</taxon>
        <taxon>Pseudomonadati</taxon>
        <taxon>Bacteroidota</taxon>
        <taxon>Cytophagia</taxon>
        <taxon>Cytophagales</taxon>
        <taxon>Cytophagaceae</taxon>
        <taxon>Spirosoma</taxon>
    </lineage>
</organism>
<sequence length="381" mass="41419">MKPLLNLIGSAYIAIGLAACSSASSDNKPATAKEPDIQQVEIATVQALQPSNRVTLPGELKPWNRVNMYAKVKGFVRDIAVDRGTLVRKGQVLARLDAPEVISELSQAQAQVQSQEATLVEQTTRSRASRLTYNRLVQTAKMEGAVSANELDQAQARMQGDSAMVAVARGTVQAARSNYQAKTELRQYLTITAPFDGMVIERNISPGALVGAGDSGKPLFVLEDSRTLRLTVAIPEAFTNQLQTKSAVSFTVNAMPNRHFNAKLARSAQSLVEANRAMMAEFDVPNTGHELKAGMYAEVMMPVERSDKTMFVPTTSVVSSSEKMFVIKVNDNRAQWISVQKGNVVDSLVEVFGDLQAGTYIVKKASEEIRDGQEVRAGKNK</sequence>
<comment type="similarity">
    <text evidence="1">Belongs to the membrane fusion protein (MFP) (TC 8.A.1) family.</text>
</comment>
<accession>A0ABW6AF39</accession>
<evidence type="ECO:0000256" key="2">
    <source>
        <dbReference type="SAM" id="SignalP"/>
    </source>
</evidence>
<evidence type="ECO:0000259" key="4">
    <source>
        <dbReference type="Pfam" id="PF25973"/>
    </source>
</evidence>
<dbReference type="InterPro" id="IPR058792">
    <property type="entry name" value="Beta-barrel_RND_2"/>
</dbReference>
<dbReference type="Pfam" id="PF25954">
    <property type="entry name" value="Beta-barrel_RND_2"/>
    <property type="match status" value="1"/>
</dbReference>
<feature type="domain" description="CzcB-like barrel-sandwich hybrid" evidence="4">
    <location>
        <begin position="67"/>
        <end position="212"/>
    </location>
</feature>
<dbReference type="NCBIfam" id="TIGR01730">
    <property type="entry name" value="RND_mfp"/>
    <property type="match status" value="1"/>
</dbReference>
<feature type="domain" description="YknX-like C-terminal permuted SH3-like" evidence="5">
    <location>
        <begin position="312"/>
        <end position="376"/>
    </location>
</feature>
<keyword evidence="2" id="KW-0732">Signal</keyword>
<reference evidence="7" key="1">
    <citation type="journal article" date="2019" name="Int. J. Syst. Evol. Microbiol.">
        <title>The Global Catalogue of Microorganisms (GCM) 10K type strain sequencing project: providing services to taxonomists for standard genome sequencing and annotation.</title>
        <authorList>
            <consortium name="The Broad Institute Genomics Platform"/>
            <consortium name="The Broad Institute Genome Sequencing Center for Infectious Disease"/>
            <person name="Wu L."/>
            <person name="Ma J."/>
        </authorList>
    </citation>
    <scope>NUCLEOTIDE SEQUENCE [LARGE SCALE GENOMIC DNA]</scope>
    <source>
        <strain evidence="7">KCTC 52490</strain>
    </source>
</reference>
<evidence type="ECO:0000259" key="3">
    <source>
        <dbReference type="Pfam" id="PF25954"/>
    </source>
</evidence>
<dbReference type="EMBL" id="JBHUOM010000001">
    <property type="protein sequence ID" value="MFD2933033.1"/>
    <property type="molecule type" value="Genomic_DNA"/>
</dbReference>
<dbReference type="InterPro" id="IPR058647">
    <property type="entry name" value="BSH_CzcB-like"/>
</dbReference>
<evidence type="ECO:0000313" key="7">
    <source>
        <dbReference type="Proteomes" id="UP001597512"/>
    </source>
</evidence>
<gene>
    <name evidence="6" type="ORF">ACFS25_04525</name>
</gene>
<dbReference type="Gene3D" id="1.10.287.470">
    <property type="entry name" value="Helix hairpin bin"/>
    <property type="match status" value="1"/>
</dbReference>
<dbReference type="SUPFAM" id="SSF111369">
    <property type="entry name" value="HlyD-like secretion proteins"/>
    <property type="match status" value="1"/>
</dbReference>
<comment type="caution">
    <text evidence="6">The sequence shown here is derived from an EMBL/GenBank/DDBJ whole genome shotgun (WGS) entry which is preliminary data.</text>
</comment>
<dbReference type="PANTHER" id="PTHR30469:SF37">
    <property type="entry name" value="RAGD PROTEIN"/>
    <property type="match status" value="1"/>
</dbReference>
<evidence type="ECO:0000259" key="5">
    <source>
        <dbReference type="Pfam" id="PF25989"/>
    </source>
</evidence>
<dbReference type="Proteomes" id="UP001597512">
    <property type="component" value="Unassembled WGS sequence"/>
</dbReference>
<keyword evidence="7" id="KW-1185">Reference proteome</keyword>
<dbReference type="Gene3D" id="2.40.30.170">
    <property type="match status" value="1"/>
</dbReference>
<dbReference type="Pfam" id="PF25989">
    <property type="entry name" value="YknX_C"/>
    <property type="match status" value="1"/>
</dbReference>
<dbReference type="InterPro" id="IPR006143">
    <property type="entry name" value="RND_pump_MFP"/>
</dbReference>
<proteinExistence type="inferred from homology"/>
<feature type="domain" description="CusB-like beta-barrel" evidence="3">
    <location>
        <begin position="230"/>
        <end position="301"/>
    </location>
</feature>
<feature type="chain" id="PRO_5047227600" evidence="2">
    <location>
        <begin position="26"/>
        <end position="381"/>
    </location>
</feature>
<dbReference type="Gene3D" id="2.40.420.20">
    <property type="match status" value="1"/>
</dbReference>
<evidence type="ECO:0000313" key="6">
    <source>
        <dbReference type="EMBL" id="MFD2933033.1"/>
    </source>
</evidence>
<protein>
    <submittedName>
        <fullName evidence="6">Efflux RND transporter periplasmic adaptor subunit</fullName>
    </submittedName>
</protein>
<dbReference type="PROSITE" id="PS51257">
    <property type="entry name" value="PROKAR_LIPOPROTEIN"/>
    <property type="match status" value="1"/>
</dbReference>
<dbReference type="RefSeq" id="WP_381497215.1">
    <property type="nucleotide sequence ID" value="NZ_JBHUOM010000001.1"/>
</dbReference>
<name>A0ABW6AF39_9BACT</name>
<dbReference type="Pfam" id="PF25973">
    <property type="entry name" value="BSH_CzcB"/>
    <property type="match status" value="1"/>
</dbReference>
<dbReference type="PANTHER" id="PTHR30469">
    <property type="entry name" value="MULTIDRUG RESISTANCE PROTEIN MDTA"/>
    <property type="match status" value="1"/>
</dbReference>
<feature type="signal peptide" evidence="2">
    <location>
        <begin position="1"/>
        <end position="25"/>
    </location>
</feature>